<evidence type="ECO:0000313" key="3">
    <source>
        <dbReference type="Proteomes" id="UP001500456"/>
    </source>
</evidence>
<accession>A0ABP7S4W8</accession>
<organism evidence="2 3">
    <name type="scientific">Streptomyces plumbiresistens</name>
    <dbReference type="NCBI Taxonomy" id="511811"/>
    <lineage>
        <taxon>Bacteria</taxon>
        <taxon>Bacillati</taxon>
        <taxon>Actinomycetota</taxon>
        <taxon>Actinomycetes</taxon>
        <taxon>Kitasatosporales</taxon>
        <taxon>Streptomycetaceae</taxon>
        <taxon>Streptomyces</taxon>
    </lineage>
</organism>
<evidence type="ECO:0000259" key="1">
    <source>
        <dbReference type="PROSITE" id="PS51674"/>
    </source>
</evidence>
<name>A0ABP7S4W8_9ACTN</name>
<reference evidence="3" key="1">
    <citation type="journal article" date="2019" name="Int. J. Syst. Evol. Microbiol.">
        <title>The Global Catalogue of Microorganisms (GCM) 10K type strain sequencing project: providing services to taxonomists for standard genome sequencing and annotation.</title>
        <authorList>
            <consortium name="The Broad Institute Genomics Platform"/>
            <consortium name="The Broad Institute Genome Sequencing Center for Infectious Disease"/>
            <person name="Wu L."/>
            <person name="Ma J."/>
        </authorList>
    </citation>
    <scope>NUCLEOTIDE SEQUENCE [LARGE SCALE GENOMIC DNA]</scope>
    <source>
        <strain evidence="3">JCM 16924</strain>
    </source>
</reference>
<dbReference type="Proteomes" id="UP001500456">
    <property type="component" value="Unassembled WGS sequence"/>
</dbReference>
<gene>
    <name evidence="2" type="ORF">GCM10022232_53270</name>
</gene>
<sequence length="99" mass="10373">MSVTGSCPPPRPGAWQTAAACVGLPPGVVFSKKVKEAAPALRACAGCPVRRKCEEAVAPADNWFDGVCGGRLWRRGRPVEIPAHFLPVVQGRPRGGSVV</sequence>
<proteinExistence type="predicted"/>
<dbReference type="RefSeq" id="WP_266435074.1">
    <property type="nucleotide sequence ID" value="NZ_BAAAZX010000016.1"/>
</dbReference>
<keyword evidence="3" id="KW-1185">Reference proteome</keyword>
<feature type="domain" description="4Fe-4S Wbl-type" evidence="1">
    <location>
        <begin position="20"/>
        <end position="78"/>
    </location>
</feature>
<protein>
    <recommendedName>
        <fullName evidence="1">4Fe-4S Wbl-type domain-containing protein</fullName>
    </recommendedName>
</protein>
<comment type="caution">
    <text evidence="2">The sequence shown here is derived from an EMBL/GenBank/DDBJ whole genome shotgun (WGS) entry which is preliminary data.</text>
</comment>
<dbReference type="PROSITE" id="PS51674">
    <property type="entry name" value="4FE4S_WBL"/>
    <property type="match status" value="1"/>
</dbReference>
<dbReference type="EMBL" id="BAAAZX010000016">
    <property type="protein sequence ID" value="GAA4006714.1"/>
    <property type="molecule type" value="Genomic_DNA"/>
</dbReference>
<evidence type="ECO:0000313" key="2">
    <source>
        <dbReference type="EMBL" id="GAA4006714.1"/>
    </source>
</evidence>
<dbReference type="InterPro" id="IPR034768">
    <property type="entry name" value="4FE4S_WBL"/>
</dbReference>
<dbReference type="Pfam" id="PF02467">
    <property type="entry name" value="Whib"/>
    <property type="match status" value="1"/>
</dbReference>